<dbReference type="Gene3D" id="3.40.30.10">
    <property type="entry name" value="Glutaredoxin"/>
    <property type="match status" value="1"/>
</dbReference>
<proteinExistence type="predicted"/>
<dbReference type="InterPro" id="IPR036282">
    <property type="entry name" value="Glutathione-S-Trfase_C_sf"/>
</dbReference>
<dbReference type="PANTHER" id="PTHR42673:SF4">
    <property type="entry name" value="MALEYLACETOACETATE ISOMERASE"/>
    <property type="match status" value="1"/>
</dbReference>
<name>A0A8J3MCV1_9RHOB</name>
<dbReference type="RefSeq" id="WP_028093229.1">
    <property type="nucleotide sequence ID" value="NZ_BNAP01000005.1"/>
</dbReference>
<dbReference type="PROSITE" id="PS50404">
    <property type="entry name" value="GST_NTER"/>
    <property type="match status" value="1"/>
</dbReference>
<comment type="caution">
    <text evidence="2">The sequence shown here is derived from an EMBL/GenBank/DDBJ whole genome shotgun (WGS) entry which is preliminary data.</text>
</comment>
<dbReference type="Proteomes" id="UP000611500">
    <property type="component" value="Unassembled WGS sequence"/>
</dbReference>
<dbReference type="GO" id="GO:0006749">
    <property type="term" value="P:glutathione metabolic process"/>
    <property type="evidence" value="ECO:0007669"/>
    <property type="project" value="TreeGrafter"/>
</dbReference>
<keyword evidence="3" id="KW-1185">Reference proteome</keyword>
<gene>
    <name evidence="2" type="ORF">GCM10010961_17620</name>
</gene>
<sequence>MTYDLYIADRSFSSWSLRGWLMLEKFGLPCRLHMVGLYSGTMAQDLADIAPARLVPVLRTPEGTVVGESLAIAETLAERHPDAGLWPADPAQRATARWLAAEMATGFAALRGACPMQLLRVYRGFEPSKAVRSDLARLETLWAHARTLSATTEGWLFGDYSLADVFYTPVAARIIGYDLPVSDAARSYALALLGDPSVRVWRAEGLKVSYDPEPYGCDLPATDWPIPA</sequence>
<dbReference type="Gene3D" id="1.20.1050.10">
    <property type="match status" value="1"/>
</dbReference>
<dbReference type="InterPro" id="IPR004045">
    <property type="entry name" value="Glutathione_S-Trfase_N"/>
</dbReference>
<feature type="domain" description="GST N-terminal" evidence="1">
    <location>
        <begin position="1"/>
        <end position="84"/>
    </location>
</feature>
<dbReference type="PANTHER" id="PTHR42673">
    <property type="entry name" value="MALEYLACETOACETATE ISOMERASE"/>
    <property type="match status" value="1"/>
</dbReference>
<dbReference type="EMBL" id="BNAP01000005">
    <property type="protein sequence ID" value="GHG88499.1"/>
    <property type="molecule type" value="Genomic_DNA"/>
</dbReference>
<dbReference type="AlphaFoldDB" id="A0A8J3MCV1"/>
<dbReference type="SUPFAM" id="SSF52833">
    <property type="entry name" value="Thioredoxin-like"/>
    <property type="match status" value="1"/>
</dbReference>
<dbReference type="InterPro" id="IPR036249">
    <property type="entry name" value="Thioredoxin-like_sf"/>
</dbReference>
<dbReference type="SUPFAM" id="SSF47616">
    <property type="entry name" value="GST C-terminal domain-like"/>
    <property type="match status" value="1"/>
</dbReference>
<reference evidence="2" key="2">
    <citation type="submission" date="2020-09" db="EMBL/GenBank/DDBJ databases">
        <authorList>
            <person name="Sun Q."/>
            <person name="Zhou Y."/>
        </authorList>
    </citation>
    <scope>NUCLEOTIDE SEQUENCE</scope>
    <source>
        <strain evidence="2">CGMCC 1.7081</strain>
    </source>
</reference>
<dbReference type="GO" id="GO:0004364">
    <property type="term" value="F:glutathione transferase activity"/>
    <property type="evidence" value="ECO:0007669"/>
    <property type="project" value="TreeGrafter"/>
</dbReference>
<organism evidence="2 3">
    <name type="scientific">Pseudodonghicola xiamenensis</name>
    <dbReference type="NCBI Taxonomy" id="337702"/>
    <lineage>
        <taxon>Bacteria</taxon>
        <taxon>Pseudomonadati</taxon>
        <taxon>Pseudomonadota</taxon>
        <taxon>Alphaproteobacteria</taxon>
        <taxon>Rhodobacterales</taxon>
        <taxon>Paracoccaceae</taxon>
        <taxon>Pseudodonghicola</taxon>
    </lineage>
</organism>
<protein>
    <submittedName>
        <fullName evidence="2">Glutathione S-transferase</fullName>
    </submittedName>
</protein>
<accession>A0A8J3MCV1</accession>
<dbReference type="CDD" id="cd03194">
    <property type="entry name" value="GST_C_3"/>
    <property type="match status" value="1"/>
</dbReference>
<dbReference type="Pfam" id="PF13409">
    <property type="entry name" value="GST_N_2"/>
    <property type="match status" value="1"/>
</dbReference>
<evidence type="ECO:0000313" key="3">
    <source>
        <dbReference type="Proteomes" id="UP000611500"/>
    </source>
</evidence>
<dbReference type="GO" id="GO:0016034">
    <property type="term" value="F:maleylacetoacetate isomerase activity"/>
    <property type="evidence" value="ECO:0007669"/>
    <property type="project" value="TreeGrafter"/>
</dbReference>
<evidence type="ECO:0000259" key="1">
    <source>
        <dbReference type="PROSITE" id="PS50404"/>
    </source>
</evidence>
<reference evidence="2" key="1">
    <citation type="journal article" date="2014" name="Int. J. Syst. Evol. Microbiol.">
        <title>Complete genome sequence of Corynebacterium casei LMG S-19264T (=DSM 44701T), isolated from a smear-ripened cheese.</title>
        <authorList>
            <consortium name="US DOE Joint Genome Institute (JGI-PGF)"/>
            <person name="Walter F."/>
            <person name="Albersmeier A."/>
            <person name="Kalinowski J."/>
            <person name="Ruckert C."/>
        </authorList>
    </citation>
    <scope>NUCLEOTIDE SEQUENCE</scope>
    <source>
        <strain evidence="2">CGMCC 1.7081</strain>
    </source>
</reference>
<dbReference type="GO" id="GO:0006559">
    <property type="term" value="P:L-phenylalanine catabolic process"/>
    <property type="evidence" value="ECO:0007669"/>
    <property type="project" value="TreeGrafter"/>
</dbReference>
<evidence type="ECO:0000313" key="2">
    <source>
        <dbReference type="EMBL" id="GHG88499.1"/>
    </source>
</evidence>